<dbReference type="PANTHER" id="PTHR34794">
    <property type="entry name" value="EXPRESSED PROTEIN"/>
    <property type="match status" value="1"/>
</dbReference>
<keyword evidence="4" id="KW-1185">Reference proteome</keyword>
<feature type="region of interest" description="Disordered" evidence="1">
    <location>
        <begin position="1"/>
        <end position="62"/>
    </location>
</feature>
<evidence type="ECO:0000313" key="3">
    <source>
        <dbReference type="EMBL" id="KAJ6847157.1"/>
    </source>
</evidence>
<accession>A0AAX6I2X9</accession>
<evidence type="ECO:0000256" key="1">
    <source>
        <dbReference type="SAM" id="MobiDB-lite"/>
    </source>
</evidence>
<evidence type="ECO:0000313" key="4">
    <source>
        <dbReference type="Proteomes" id="UP001140949"/>
    </source>
</evidence>
<feature type="compositionally biased region" description="Basic residues" evidence="1">
    <location>
        <begin position="38"/>
        <end position="47"/>
    </location>
</feature>
<reference evidence="3" key="2">
    <citation type="submission" date="2023-04" db="EMBL/GenBank/DDBJ databases">
        <authorList>
            <person name="Bruccoleri R.E."/>
            <person name="Oakeley E.J."/>
            <person name="Faust A.-M."/>
            <person name="Dessus-Babus S."/>
            <person name="Altorfer M."/>
            <person name="Burckhardt D."/>
            <person name="Oertli M."/>
            <person name="Naumann U."/>
            <person name="Petersen F."/>
            <person name="Wong J."/>
        </authorList>
    </citation>
    <scope>NUCLEOTIDE SEQUENCE</scope>
    <source>
        <strain evidence="3">GSM-AAB239-AS_SAM_17_03QT</strain>
        <tissue evidence="3">Leaf</tissue>
    </source>
</reference>
<dbReference type="InterPro" id="IPR008889">
    <property type="entry name" value="VQ"/>
</dbReference>
<sequence length="156" mass="17082">MENHHQFLSLQLQSTPPPPLPPPPSEVLTAQPHPSLHSIRKPPAKPWRKPEPPPPKVYQVDPRGFRRLVQRLTGKPGPGVRPLKDVVAAPPPLVLAAPRLLPPQQQPPQQLQQEQMTFDDGLYQSGVPAGTLSPSFYSSWCSFPLLSPGSIAALES</sequence>
<feature type="domain" description="VQ" evidence="2">
    <location>
        <begin position="52"/>
        <end position="78"/>
    </location>
</feature>
<proteinExistence type="predicted"/>
<comment type="caution">
    <text evidence="3">The sequence shown here is derived from an EMBL/GenBank/DDBJ whole genome shotgun (WGS) entry which is preliminary data.</text>
</comment>
<dbReference type="EMBL" id="JANAVB010005597">
    <property type="protein sequence ID" value="KAJ6847157.1"/>
    <property type="molecule type" value="Genomic_DNA"/>
</dbReference>
<dbReference type="Pfam" id="PF05678">
    <property type="entry name" value="VQ"/>
    <property type="match status" value="1"/>
</dbReference>
<dbReference type="AlphaFoldDB" id="A0AAX6I2X9"/>
<name>A0AAX6I2X9_IRIPA</name>
<dbReference type="PANTHER" id="PTHR34794:SF1">
    <property type="entry name" value="OS10G0101800 PROTEIN"/>
    <property type="match status" value="1"/>
</dbReference>
<dbReference type="InterPro" id="IPR039610">
    <property type="entry name" value="VQ29"/>
</dbReference>
<reference evidence="3" key="1">
    <citation type="journal article" date="2023" name="GigaByte">
        <title>Genome assembly of the bearded iris, Iris pallida Lam.</title>
        <authorList>
            <person name="Bruccoleri R.E."/>
            <person name="Oakeley E.J."/>
            <person name="Faust A.M.E."/>
            <person name="Altorfer M."/>
            <person name="Dessus-Babus S."/>
            <person name="Burckhardt D."/>
            <person name="Oertli M."/>
            <person name="Naumann U."/>
            <person name="Petersen F."/>
            <person name="Wong J."/>
        </authorList>
    </citation>
    <scope>NUCLEOTIDE SEQUENCE</scope>
    <source>
        <strain evidence="3">GSM-AAB239-AS_SAM_17_03QT</strain>
    </source>
</reference>
<organism evidence="3 4">
    <name type="scientific">Iris pallida</name>
    <name type="common">Sweet iris</name>
    <dbReference type="NCBI Taxonomy" id="29817"/>
    <lineage>
        <taxon>Eukaryota</taxon>
        <taxon>Viridiplantae</taxon>
        <taxon>Streptophyta</taxon>
        <taxon>Embryophyta</taxon>
        <taxon>Tracheophyta</taxon>
        <taxon>Spermatophyta</taxon>
        <taxon>Magnoliopsida</taxon>
        <taxon>Liliopsida</taxon>
        <taxon>Asparagales</taxon>
        <taxon>Iridaceae</taxon>
        <taxon>Iridoideae</taxon>
        <taxon>Irideae</taxon>
        <taxon>Iris</taxon>
    </lineage>
</organism>
<evidence type="ECO:0000259" key="2">
    <source>
        <dbReference type="Pfam" id="PF05678"/>
    </source>
</evidence>
<gene>
    <name evidence="3" type="ORF">M6B38_285120</name>
</gene>
<protein>
    <submittedName>
        <fullName evidence="3">VQ motif-containing protein 29</fullName>
    </submittedName>
</protein>
<feature type="compositionally biased region" description="Pro residues" evidence="1">
    <location>
        <begin position="15"/>
        <end position="25"/>
    </location>
</feature>
<dbReference type="Proteomes" id="UP001140949">
    <property type="component" value="Unassembled WGS sequence"/>
</dbReference>